<dbReference type="InterPro" id="IPR003439">
    <property type="entry name" value="ABC_transporter-like_ATP-bd"/>
</dbReference>
<dbReference type="FunFam" id="3.40.50.300:FF:000836">
    <property type="entry name" value="ABC transporter B family member 25"/>
    <property type="match status" value="1"/>
</dbReference>
<feature type="domain" description="ABC transmembrane type-1" evidence="10">
    <location>
        <begin position="74"/>
        <end position="394"/>
    </location>
</feature>
<dbReference type="Pfam" id="PF00005">
    <property type="entry name" value="ABC_tran"/>
    <property type="match status" value="1"/>
</dbReference>
<dbReference type="PIRSF" id="PIRSF002773">
    <property type="entry name" value="ABC_prm/ATPase_B"/>
    <property type="match status" value="1"/>
</dbReference>
<reference evidence="11" key="1">
    <citation type="journal article" date="2021" name="Front. Plant Sci.">
        <title>Chromosome-Scale Genome Assembly for Chinese Sour Jujube and Insights Into Its Genome Evolution and Domestication Signature.</title>
        <authorList>
            <person name="Shen L.-Y."/>
            <person name="Luo H."/>
            <person name="Wang X.-L."/>
            <person name="Wang X.-M."/>
            <person name="Qiu X.-J."/>
            <person name="Liu H."/>
            <person name="Zhou S.-S."/>
            <person name="Jia K.-H."/>
            <person name="Nie S."/>
            <person name="Bao Y.-T."/>
            <person name="Zhang R.-G."/>
            <person name="Yun Q.-Z."/>
            <person name="Chai Y.-H."/>
            <person name="Lu J.-Y."/>
            <person name="Li Y."/>
            <person name="Zhao S.-W."/>
            <person name="Mao J.-F."/>
            <person name="Jia S.-G."/>
            <person name="Mao Y.-M."/>
        </authorList>
    </citation>
    <scope>NUCLEOTIDE SEQUENCE</scope>
    <source>
        <strain evidence="11">AT0</strain>
        <tissue evidence="11">Leaf</tissue>
    </source>
</reference>
<dbReference type="Gene3D" id="1.20.1560.10">
    <property type="entry name" value="ABC transporter type 1, transmembrane domain"/>
    <property type="match status" value="2"/>
</dbReference>
<evidence type="ECO:0000313" key="12">
    <source>
        <dbReference type="Proteomes" id="UP000813462"/>
    </source>
</evidence>
<evidence type="ECO:0000256" key="2">
    <source>
        <dbReference type="ARBA" id="ARBA00022448"/>
    </source>
</evidence>
<dbReference type="InterPro" id="IPR027417">
    <property type="entry name" value="P-loop_NTPase"/>
</dbReference>
<evidence type="ECO:0000259" key="10">
    <source>
        <dbReference type="PROSITE" id="PS50929"/>
    </source>
</evidence>
<gene>
    <name evidence="11" type="ORF">FEM48_Zijuj04G0054600</name>
</gene>
<protein>
    <recommendedName>
        <fullName evidence="13">ABC transporter B family member 27-like</fullName>
    </recommendedName>
</protein>
<evidence type="ECO:0000256" key="1">
    <source>
        <dbReference type="ARBA" id="ARBA00004141"/>
    </source>
</evidence>
<dbReference type="PROSITE" id="PS50929">
    <property type="entry name" value="ABC_TM1F"/>
    <property type="match status" value="1"/>
</dbReference>
<evidence type="ECO:0008006" key="13">
    <source>
        <dbReference type="Google" id="ProtNLM"/>
    </source>
</evidence>
<name>A0A978VI24_ZIZJJ</name>
<evidence type="ECO:0000256" key="6">
    <source>
        <dbReference type="ARBA" id="ARBA00022989"/>
    </source>
</evidence>
<dbReference type="InterPro" id="IPR017871">
    <property type="entry name" value="ABC_transporter-like_CS"/>
</dbReference>
<dbReference type="PROSITE" id="PS50893">
    <property type="entry name" value="ABC_TRANSPORTER_2"/>
    <property type="match status" value="1"/>
</dbReference>
<dbReference type="SUPFAM" id="SSF52540">
    <property type="entry name" value="P-loop containing nucleoside triphosphate hydrolases"/>
    <property type="match status" value="1"/>
</dbReference>
<dbReference type="InterPro" id="IPR011527">
    <property type="entry name" value="ABC1_TM_dom"/>
</dbReference>
<dbReference type="AlphaFoldDB" id="A0A978VI24"/>
<evidence type="ECO:0000256" key="7">
    <source>
        <dbReference type="ARBA" id="ARBA00023136"/>
    </source>
</evidence>
<feature type="domain" description="ABC transporter" evidence="9">
    <location>
        <begin position="428"/>
        <end position="665"/>
    </location>
</feature>
<accession>A0A978VI24</accession>
<evidence type="ECO:0000256" key="5">
    <source>
        <dbReference type="ARBA" id="ARBA00022840"/>
    </source>
</evidence>
<evidence type="ECO:0000313" key="11">
    <source>
        <dbReference type="EMBL" id="KAH7532743.1"/>
    </source>
</evidence>
<dbReference type="InterPro" id="IPR036640">
    <property type="entry name" value="ABC1_TM_sf"/>
</dbReference>
<keyword evidence="7 8" id="KW-0472">Membrane</keyword>
<dbReference type="InterPro" id="IPR039421">
    <property type="entry name" value="Type_1_exporter"/>
</dbReference>
<organism evidence="11 12">
    <name type="scientific">Ziziphus jujuba var. spinosa</name>
    <dbReference type="NCBI Taxonomy" id="714518"/>
    <lineage>
        <taxon>Eukaryota</taxon>
        <taxon>Viridiplantae</taxon>
        <taxon>Streptophyta</taxon>
        <taxon>Embryophyta</taxon>
        <taxon>Tracheophyta</taxon>
        <taxon>Spermatophyta</taxon>
        <taxon>Magnoliopsida</taxon>
        <taxon>eudicotyledons</taxon>
        <taxon>Gunneridae</taxon>
        <taxon>Pentapetalae</taxon>
        <taxon>rosids</taxon>
        <taxon>fabids</taxon>
        <taxon>Rosales</taxon>
        <taxon>Rhamnaceae</taxon>
        <taxon>Paliureae</taxon>
        <taxon>Ziziphus</taxon>
    </lineage>
</organism>
<proteinExistence type="predicted"/>
<dbReference type="PANTHER" id="PTHR43394">
    <property type="entry name" value="ATP-DEPENDENT PERMEASE MDL1, MITOCHONDRIAL"/>
    <property type="match status" value="1"/>
</dbReference>
<feature type="transmembrane region" description="Helical" evidence="8">
    <location>
        <begin position="371"/>
        <end position="391"/>
    </location>
</feature>
<evidence type="ECO:0000256" key="3">
    <source>
        <dbReference type="ARBA" id="ARBA00022692"/>
    </source>
</evidence>
<sequence>MGKKQHLDWISKSIVSSGSESVSLLNKEPKRKANEDQSTNGLVTDLEHGDAVEAANIGFGRILSLAKPDAGKLIIATIALLIASTTSVLIRKFGGTVIDIVSTEIRTPEQQSEALNAVKSTVLEIVIIVVVGSICTAIRAWLFSSASESVVARLRKNLYSHLIHQEIAFFDVTRTGELLSRLSEDTQIIKNAATTNLSEALRNLSTACIGIVFMVYLSWKLTLLALVVVPVISVAVKKFGRYLRELSHTTQAAAAIAASIAEKGCNESGKIIPKEKTKDIISNNFKIEVMKYEPPRFPKPVSTYRNLLELSEQLDLLLKRAMQFQITRKKIVGLFFGGLNAASTMAVIIVVIYGAYLTITGFMTAGSLTSFILYSLTVGSSVSSLSGLYTTAMKAAGASRRVFQLLDRVSSMTSSGDKCPTRNPDGDVELDDVWFAYPSRPNHMVLKGITLKLRPGSKAALVGPSGGGKTTIANLIERFYDPLKGRILLNGVSLVEISHEYLHKKVSIVSQEPVLFNCTVEENIAYGLNGKTSLSEIETVAKMANAHEFIEKFPEKYKTIVGERGLRLSGGQKQRVAIARALLMDPRVLLLDEATSALDAESEFLVQDAMDSLMRGRTVLVIAHRLSTVKSADSVAVISDGQIAENGTHEELLSKHGIYTALVRRQVQGFASAKLELE</sequence>
<feature type="transmembrane region" description="Helical" evidence="8">
    <location>
        <begin position="331"/>
        <end position="359"/>
    </location>
</feature>
<dbReference type="SMART" id="SM00382">
    <property type="entry name" value="AAA"/>
    <property type="match status" value="1"/>
</dbReference>
<dbReference type="GO" id="GO:0005524">
    <property type="term" value="F:ATP binding"/>
    <property type="evidence" value="ECO:0007669"/>
    <property type="project" value="UniProtKB-KW"/>
</dbReference>
<dbReference type="PROSITE" id="PS00211">
    <property type="entry name" value="ABC_TRANSPORTER_1"/>
    <property type="match status" value="1"/>
</dbReference>
<dbReference type="SUPFAM" id="SSF90123">
    <property type="entry name" value="ABC transporter transmembrane region"/>
    <property type="match status" value="2"/>
</dbReference>
<evidence type="ECO:0000256" key="8">
    <source>
        <dbReference type="SAM" id="Phobius"/>
    </source>
</evidence>
<dbReference type="EMBL" id="JAEACU010000004">
    <property type="protein sequence ID" value="KAH7532743.1"/>
    <property type="molecule type" value="Genomic_DNA"/>
</dbReference>
<keyword evidence="2" id="KW-0813">Transport</keyword>
<dbReference type="CDD" id="cd03249">
    <property type="entry name" value="ABC_MTABC3_MDL1_MDL2"/>
    <property type="match status" value="1"/>
</dbReference>
<keyword evidence="4" id="KW-0547">Nucleotide-binding</keyword>
<dbReference type="PANTHER" id="PTHR43394:SF1">
    <property type="entry name" value="ATP-BINDING CASSETTE SUB-FAMILY B MEMBER 10, MITOCHONDRIAL"/>
    <property type="match status" value="1"/>
</dbReference>
<dbReference type="InterPro" id="IPR003593">
    <property type="entry name" value="AAA+_ATPase"/>
</dbReference>
<keyword evidence="6 8" id="KW-1133">Transmembrane helix</keyword>
<feature type="transmembrane region" description="Helical" evidence="8">
    <location>
        <begin position="204"/>
        <end position="236"/>
    </location>
</feature>
<dbReference type="Pfam" id="PF00664">
    <property type="entry name" value="ABC_membrane"/>
    <property type="match status" value="2"/>
</dbReference>
<dbReference type="Gene3D" id="3.40.50.300">
    <property type="entry name" value="P-loop containing nucleotide triphosphate hydrolases"/>
    <property type="match status" value="1"/>
</dbReference>
<keyword evidence="5" id="KW-0067">ATP-binding</keyword>
<evidence type="ECO:0000259" key="9">
    <source>
        <dbReference type="PROSITE" id="PS50893"/>
    </source>
</evidence>
<evidence type="ECO:0000256" key="4">
    <source>
        <dbReference type="ARBA" id="ARBA00022741"/>
    </source>
</evidence>
<dbReference type="GO" id="GO:0016887">
    <property type="term" value="F:ATP hydrolysis activity"/>
    <property type="evidence" value="ECO:0007669"/>
    <property type="project" value="InterPro"/>
</dbReference>
<comment type="caution">
    <text evidence="11">The sequence shown here is derived from an EMBL/GenBank/DDBJ whole genome shotgun (WGS) entry which is preliminary data.</text>
</comment>
<comment type="subcellular location">
    <subcellularLocation>
        <location evidence="1">Membrane</location>
        <topology evidence="1">Multi-pass membrane protein</topology>
    </subcellularLocation>
</comment>
<dbReference type="GO" id="GO:0005743">
    <property type="term" value="C:mitochondrial inner membrane"/>
    <property type="evidence" value="ECO:0007669"/>
    <property type="project" value="TreeGrafter"/>
</dbReference>
<feature type="transmembrane region" description="Helical" evidence="8">
    <location>
        <begin position="122"/>
        <end position="142"/>
    </location>
</feature>
<dbReference type="GO" id="GO:0090374">
    <property type="term" value="P:oligopeptide export from mitochondrion"/>
    <property type="evidence" value="ECO:0007669"/>
    <property type="project" value="TreeGrafter"/>
</dbReference>
<dbReference type="Proteomes" id="UP000813462">
    <property type="component" value="Unassembled WGS sequence"/>
</dbReference>
<feature type="transmembrane region" description="Helical" evidence="8">
    <location>
        <begin position="73"/>
        <end position="90"/>
    </location>
</feature>
<keyword evidence="3 8" id="KW-0812">Transmembrane</keyword>
<dbReference type="GO" id="GO:0015421">
    <property type="term" value="F:ABC-type oligopeptide transporter activity"/>
    <property type="evidence" value="ECO:0007669"/>
    <property type="project" value="TreeGrafter"/>
</dbReference>